<protein>
    <submittedName>
        <fullName evidence="1">Uncharacterized protein</fullName>
    </submittedName>
</protein>
<comment type="caution">
    <text evidence="1">The sequence shown here is derived from an EMBL/GenBank/DDBJ whole genome shotgun (WGS) entry which is preliminary data.</text>
</comment>
<dbReference type="RefSeq" id="WP_345411015.1">
    <property type="nucleotide sequence ID" value="NZ_BAABHO010000004.1"/>
</dbReference>
<dbReference type="Gene3D" id="2.60.120.10">
    <property type="entry name" value="Jelly Rolls"/>
    <property type="match status" value="1"/>
</dbReference>
<organism evidence="1 2">
    <name type="scientific">Actinomycetospora chlora</name>
    <dbReference type="NCBI Taxonomy" id="663608"/>
    <lineage>
        <taxon>Bacteria</taxon>
        <taxon>Bacillati</taxon>
        <taxon>Actinomycetota</taxon>
        <taxon>Actinomycetes</taxon>
        <taxon>Pseudonocardiales</taxon>
        <taxon>Pseudonocardiaceae</taxon>
        <taxon>Actinomycetospora</taxon>
    </lineage>
</organism>
<dbReference type="Pfam" id="PF16867">
    <property type="entry name" value="DMSP_lyase"/>
    <property type="match status" value="1"/>
</dbReference>
<proteinExistence type="predicted"/>
<keyword evidence="2" id="KW-1185">Reference proteome</keyword>
<accession>A0ABP9A9T1</accession>
<reference evidence="2" key="1">
    <citation type="journal article" date="2019" name="Int. J. Syst. Evol. Microbiol.">
        <title>The Global Catalogue of Microorganisms (GCM) 10K type strain sequencing project: providing services to taxonomists for standard genome sequencing and annotation.</title>
        <authorList>
            <consortium name="The Broad Institute Genomics Platform"/>
            <consortium name="The Broad Institute Genome Sequencing Center for Infectious Disease"/>
            <person name="Wu L."/>
            <person name="Ma J."/>
        </authorList>
    </citation>
    <scope>NUCLEOTIDE SEQUENCE [LARGE SCALE GENOMIC DNA]</scope>
    <source>
        <strain evidence="2">JCM 17979</strain>
    </source>
</reference>
<dbReference type="InterPro" id="IPR031723">
    <property type="entry name" value="DMSP_lyase"/>
</dbReference>
<dbReference type="Proteomes" id="UP001500928">
    <property type="component" value="Unassembled WGS sequence"/>
</dbReference>
<evidence type="ECO:0000313" key="2">
    <source>
        <dbReference type="Proteomes" id="UP001500928"/>
    </source>
</evidence>
<dbReference type="SUPFAM" id="SSF51182">
    <property type="entry name" value="RmlC-like cupins"/>
    <property type="match status" value="1"/>
</dbReference>
<dbReference type="InterPro" id="IPR011051">
    <property type="entry name" value="RmlC_Cupin_sf"/>
</dbReference>
<dbReference type="EMBL" id="BAABHO010000004">
    <property type="protein sequence ID" value="GAA4776848.1"/>
    <property type="molecule type" value="Genomic_DNA"/>
</dbReference>
<gene>
    <name evidence="1" type="ORF">GCM10023200_06930</name>
</gene>
<dbReference type="InterPro" id="IPR014710">
    <property type="entry name" value="RmlC-like_jellyroll"/>
</dbReference>
<sequence length="179" mass="18664">MLDALITRLRSALAADHADAAAALNRAAPVPGGPGPGFPVLAHRDAAVARAAEEVDDAFAAVVDPLAAGARWTQTPSYVREPPSAGFLDGYAHATLAEGDDVAVGLLLLGPHLHYPPHHHPAEEFYLPGATIGWLEGVRPAGVVVHHASWQPHAMTTGERPALLAYVWTGEVATPSAFC</sequence>
<name>A0ABP9A9T1_9PSEU</name>
<evidence type="ECO:0000313" key="1">
    <source>
        <dbReference type="EMBL" id="GAA4776848.1"/>
    </source>
</evidence>